<organism evidence="1 2">
    <name type="scientific">Saccharomyces cerevisiae (strain YJM789)</name>
    <name type="common">Baker's yeast</name>
    <dbReference type="NCBI Taxonomy" id="307796"/>
    <lineage>
        <taxon>Eukaryota</taxon>
        <taxon>Fungi</taxon>
        <taxon>Dikarya</taxon>
        <taxon>Ascomycota</taxon>
        <taxon>Saccharomycotina</taxon>
        <taxon>Saccharomycetes</taxon>
        <taxon>Saccharomycetales</taxon>
        <taxon>Saccharomycetaceae</taxon>
        <taxon>Saccharomyces</taxon>
    </lineage>
</organism>
<dbReference type="Proteomes" id="UP000007060">
    <property type="component" value="Unassembled WGS sequence"/>
</dbReference>
<dbReference type="HOGENOM" id="CLU_1807309_0_0_1"/>
<name>A6ZTV5_YEAS7</name>
<dbReference type="EMBL" id="AAFW02000099">
    <property type="protein sequence ID" value="EDN61893.1"/>
    <property type="molecule type" value="Genomic_DNA"/>
</dbReference>
<gene>
    <name evidence="1" type="ORF">SCY_1838</name>
</gene>
<accession>A6ZTV5</accession>
<evidence type="ECO:0000313" key="1">
    <source>
        <dbReference type="EMBL" id="EDN61893.1"/>
    </source>
</evidence>
<dbReference type="AlphaFoldDB" id="A6ZTV5"/>
<reference evidence="1 2" key="1">
    <citation type="journal article" date="2007" name="Proc. Natl. Acad. Sci. U.S.A.">
        <title>Genome sequencing and comparative analysis of Saccharomyces cerevisiae strain YJM789.</title>
        <authorList>
            <person name="Wei W."/>
            <person name="McCusker J.H."/>
            <person name="Hyman R.W."/>
            <person name="Jones T."/>
            <person name="Ning Y."/>
            <person name="Cao Z."/>
            <person name="Gu Z."/>
            <person name="Bruno D."/>
            <person name="Miranda M."/>
            <person name="Nguyen M."/>
            <person name="Wilhelmy J."/>
            <person name="Komp C."/>
            <person name="Tamse R."/>
            <person name="Wang X."/>
            <person name="Jia P."/>
            <person name="Luedi P."/>
            <person name="Oefner P.J."/>
            <person name="David L."/>
            <person name="Dietrich F.S."/>
            <person name="Li Y."/>
            <person name="Davis R.W."/>
            <person name="Steinmetz L.M."/>
        </authorList>
    </citation>
    <scope>NUCLEOTIDE SEQUENCE [LARGE SCALE GENOMIC DNA]</scope>
    <source>
        <strain evidence="1 2">YJM789</strain>
    </source>
</reference>
<sequence>MTLWPHPGSYKIKSATLFCSRDKLGCAFLSESSLCMYFLYNSLSIWALGPHTAGPLLLLSILNCTPARSVTLPISPSRASISFTRMPLPTPPIEGLHEHLPISVNDGVMRVVCAPVLDDAAAASQPACPAPMTTTCVLVVGWKLVKEDMVNRLLRTCKGNEVHEDAKVVTRSIVLWGV</sequence>
<evidence type="ECO:0000313" key="2">
    <source>
        <dbReference type="Proteomes" id="UP000007060"/>
    </source>
</evidence>
<dbReference type="OrthoDB" id="4047027at2759"/>
<proteinExistence type="predicted"/>
<comment type="caution">
    <text evidence="1">The sequence shown here is derived from an EMBL/GenBank/DDBJ whole genome shotgun (WGS) entry which is preliminary data.</text>
</comment>
<protein>
    <submittedName>
        <fullName evidence="1">Conserved protein</fullName>
    </submittedName>
</protein>